<evidence type="ECO:0008006" key="4">
    <source>
        <dbReference type="Google" id="ProtNLM"/>
    </source>
</evidence>
<name>A0AAV5SGP7_9BILA</name>
<feature type="region of interest" description="Disordered" evidence="1">
    <location>
        <begin position="186"/>
        <end position="208"/>
    </location>
</feature>
<organism evidence="2 3">
    <name type="scientific">Pristionchus entomophagus</name>
    <dbReference type="NCBI Taxonomy" id="358040"/>
    <lineage>
        <taxon>Eukaryota</taxon>
        <taxon>Metazoa</taxon>
        <taxon>Ecdysozoa</taxon>
        <taxon>Nematoda</taxon>
        <taxon>Chromadorea</taxon>
        <taxon>Rhabditida</taxon>
        <taxon>Rhabditina</taxon>
        <taxon>Diplogasteromorpha</taxon>
        <taxon>Diplogasteroidea</taxon>
        <taxon>Neodiplogasteridae</taxon>
        <taxon>Pristionchus</taxon>
    </lineage>
</organism>
<evidence type="ECO:0000313" key="3">
    <source>
        <dbReference type="Proteomes" id="UP001432027"/>
    </source>
</evidence>
<feature type="non-terminal residue" evidence="2">
    <location>
        <position position="371"/>
    </location>
</feature>
<sequence>MPHSQSIPSHVIENVEFFCGPTSQVALDALPCISGSLLKSRHCSSFLLGIMPSSAHEKKCTSLLDLFHCVRDKMDGECGEGTLITLAASINAFGCSIKGFDEKVAQLLKYIQEELKKMRLGEEDLEEGSAYDDLIEGTPILFEDDLSLQTVKETRSINISLIPQTVGANLTGILIHASQYSSPEWTSMGNDSELPLPPQPPPLPSHLPSSPLNSSLLTTIECSDIQEEFLKDCYSELADRTSDWTAPLPVHIFSFSTAEIRDLCEDYRRTTENCLGPHFDLNCTGSHTVNTMDNRIGTMCTASLSQSFTEDFECLRRVTTLQGCDSVSSPLPSTDCSSSPEFLCYSRRALVECSPDAFDLFISTVFTLGCH</sequence>
<dbReference type="AlphaFoldDB" id="A0AAV5SGP7"/>
<comment type="caution">
    <text evidence="2">The sequence shown here is derived from an EMBL/GenBank/DDBJ whole genome shotgun (WGS) entry which is preliminary data.</text>
</comment>
<gene>
    <name evidence="2" type="ORF">PENTCL1PPCAC_2033</name>
</gene>
<dbReference type="Proteomes" id="UP001432027">
    <property type="component" value="Unassembled WGS sequence"/>
</dbReference>
<evidence type="ECO:0000256" key="1">
    <source>
        <dbReference type="SAM" id="MobiDB-lite"/>
    </source>
</evidence>
<protein>
    <recommendedName>
        <fullName evidence="4">DUF19 domain-containing protein</fullName>
    </recommendedName>
</protein>
<proteinExistence type="predicted"/>
<keyword evidence="3" id="KW-1185">Reference proteome</keyword>
<feature type="compositionally biased region" description="Pro residues" evidence="1">
    <location>
        <begin position="195"/>
        <end position="205"/>
    </location>
</feature>
<reference evidence="2" key="1">
    <citation type="submission" date="2023-10" db="EMBL/GenBank/DDBJ databases">
        <title>Genome assembly of Pristionchus species.</title>
        <authorList>
            <person name="Yoshida K."/>
            <person name="Sommer R.J."/>
        </authorList>
    </citation>
    <scope>NUCLEOTIDE SEQUENCE</scope>
    <source>
        <strain evidence="2">RS0144</strain>
    </source>
</reference>
<accession>A0AAV5SGP7</accession>
<evidence type="ECO:0000313" key="2">
    <source>
        <dbReference type="EMBL" id="GMS79858.1"/>
    </source>
</evidence>
<dbReference type="EMBL" id="BTSX01000001">
    <property type="protein sequence ID" value="GMS79858.1"/>
    <property type="molecule type" value="Genomic_DNA"/>
</dbReference>